<keyword evidence="1" id="KW-0175">Coiled coil</keyword>
<keyword evidence="3" id="KW-1185">Reference proteome</keyword>
<evidence type="ECO:0000256" key="1">
    <source>
        <dbReference type="SAM" id="Coils"/>
    </source>
</evidence>
<evidence type="ECO:0008006" key="4">
    <source>
        <dbReference type="Google" id="ProtNLM"/>
    </source>
</evidence>
<dbReference type="SUPFAM" id="SSF52540">
    <property type="entry name" value="P-loop containing nucleoside triphosphate hydrolases"/>
    <property type="match status" value="1"/>
</dbReference>
<dbReference type="InterPro" id="IPR027417">
    <property type="entry name" value="P-loop_NTPase"/>
</dbReference>
<dbReference type="EMBL" id="JBHSPB010000037">
    <property type="protein sequence ID" value="MFC5724879.1"/>
    <property type="molecule type" value="Genomic_DNA"/>
</dbReference>
<feature type="coiled-coil region" evidence="1">
    <location>
        <begin position="444"/>
        <end position="491"/>
    </location>
</feature>
<protein>
    <recommendedName>
        <fullName evidence="4">Rad50/SbcC-type AAA domain-containing protein</fullName>
    </recommendedName>
</protein>
<accession>A0ABW0ZBJ8</accession>
<dbReference type="RefSeq" id="WP_390321480.1">
    <property type="nucleotide sequence ID" value="NZ_JBHSPB010000037.1"/>
</dbReference>
<name>A0ABW0ZBJ8_9ACTN</name>
<gene>
    <name evidence="2" type="ORF">ACFP1Z_32505</name>
</gene>
<feature type="coiled-coil region" evidence="1">
    <location>
        <begin position="259"/>
        <end position="342"/>
    </location>
</feature>
<dbReference type="Gene3D" id="3.40.50.300">
    <property type="entry name" value="P-loop containing nucleotide triphosphate hydrolases"/>
    <property type="match status" value="1"/>
</dbReference>
<proteinExistence type="predicted"/>
<evidence type="ECO:0000313" key="2">
    <source>
        <dbReference type="EMBL" id="MFC5724879.1"/>
    </source>
</evidence>
<sequence length="661" mass="72191">MLSAALRRGTPERVASANRTLLGQAEHRYLLRAPCGIAVKSAGRRQMATFNVEYALFEVDGVMHKRRFEAPMTALTGETRSGKSTLLEALWWTLGVEGMKLMAAAASCSCIGFTACVGTTRWRITRSTVNPSQDVLFTNITRGTDEHHPVRRSESRRSAADVFQDLLGIPRLGAGRTRVTLELLIPWLYARQRDLPNHYLGRQDKEQRIAVGRVLLGADDETVDALRQEYGSKTKKWRSASNRVKKILRDREERELPSVEDLQRRAAQWAAQHEEESAKARQAGAALSRLHAELAALQQKVSVAEEARRAARAAADGQVRTARRLEAVAAEARGRLAGLREAATDRSLCPQCLRALDPTGLSEDDCPVCRRFDPERQQRAEQFQQRMSQAQQAVERAHAAAGRAAQAADDARSRAADADRAVAEASATAHAFARDVIAPQQQAVVEAEAAVRELAARLEQNTEHLREVAELTELRAQLPQLEKDKMAAEAAYTVARHDTDLMVKQGTDRWSHHLLRRMRACDPEVISASVSPEDFAVTINGGAFDTRAVAGHGMTRINISTLLALRDTALEVPAMPVPQFLIVDGPFTGLGNSSEDRRTGAALLDGLTDLATSGHPSQTSGQVIIACTELHGSPGPAVREIRTSLADGAIPGLPPRQPITA</sequence>
<dbReference type="Proteomes" id="UP001596083">
    <property type="component" value="Unassembled WGS sequence"/>
</dbReference>
<comment type="caution">
    <text evidence="2">The sequence shown here is derived from an EMBL/GenBank/DDBJ whole genome shotgun (WGS) entry which is preliminary data.</text>
</comment>
<reference evidence="3" key="1">
    <citation type="journal article" date="2019" name="Int. J. Syst. Evol. Microbiol.">
        <title>The Global Catalogue of Microorganisms (GCM) 10K type strain sequencing project: providing services to taxonomists for standard genome sequencing and annotation.</title>
        <authorList>
            <consortium name="The Broad Institute Genomics Platform"/>
            <consortium name="The Broad Institute Genome Sequencing Center for Infectious Disease"/>
            <person name="Wu L."/>
            <person name="Ma J."/>
        </authorList>
    </citation>
    <scope>NUCLEOTIDE SEQUENCE [LARGE SCALE GENOMIC DNA]</scope>
    <source>
        <strain evidence="3">CGMCC 4.7304</strain>
    </source>
</reference>
<organism evidence="2 3">
    <name type="scientific">Streptomyces gamaensis</name>
    <dbReference type="NCBI Taxonomy" id="1763542"/>
    <lineage>
        <taxon>Bacteria</taxon>
        <taxon>Bacillati</taxon>
        <taxon>Actinomycetota</taxon>
        <taxon>Actinomycetes</taxon>
        <taxon>Kitasatosporales</taxon>
        <taxon>Streptomycetaceae</taxon>
        <taxon>Streptomyces</taxon>
    </lineage>
</organism>
<evidence type="ECO:0000313" key="3">
    <source>
        <dbReference type="Proteomes" id="UP001596083"/>
    </source>
</evidence>